<keyword evidence="6" id="KW-1185">Reference proteome</keyword>
<name>A0A285R7N8_9HYPH</name>
<evidence type="ECO:0000256" key="3">
    <source>
        <dbReference type="SAM" id="MobiDB-lite"/>
    </source>
</evidence>
<dbReference type="Gene3D" id="1.10.357.10">
    <property type="entry name" value="Tetracycline Repressor, domain 2"/>
    <property type="match status" value="1"/>
</dbReference>
<feature type="region of interest" description="Disordered" evidence="3">
    <location>
        <begin position="201"/>
        <end position="233"/>
    </location>
</feature>
<feature type="compositionally biased region" description="Low complexity" evidence="3">
    <location>
        <begin position="221"/>
        <end position="233"/>
    </location>
</feature>
<reference evidence="5 6" key="1">
    <citation type="submission" date="2017-08" db="EMBL/GenBank/DDBJ databases">
        <authorList>
            <person name="de Groot N.N."/>
        </authorList>
    </citation>
    <scope>NUCLEOTIDE SEQUENCE [LARGE SCALE GENOMIC DNA]</scope>
    <source>
        <strain evidence="5 6">USBA 352</strain>
    </source>
</reference>
<sequence length="233" mass="25306">MATAKTRQKIVASFLSLLGEQGWHGFEMADVARDAGVKLSVLRAEFPGKTACLRAFLSEIDQKVLDSIDPDMEGEPARERLFDVLMTRLDTLSPHKDAIRALRKAVQRDPQLALKLNREAVTSQRWMLTAAGIPANGPRAAVMSQALVVAFARVVDTWLDDEDPGLARTMSALARQLDEGEVWMGRIDRVSSFLKPFLSKVRERSGTRQDAPPPGGEGPEDAASPSGASPSAA</sequence>
<evidence type="ECO:0000256" key="1">
    <source>
        <dbReference type="ARBA" id="ARBA00023125"/>
    </source>
</evidence>
<gene>
    <name evidence="5" type="ORF">SAMN05421512_101388</name>
</gene>
<feature type="DNA-binding region" description="H-T-H motif" evidence="2">
    <location>
        <begin position="27"/>
        <end position="46"/>
    </location>
</feature>
<protein>
    <submittedName>
        <fullName evidence="5">Transcriptional regulator, TetR family</fullName>
    </submittedName>
</protein>
<dbReference type="GO" id="GO:0003677">
    <property type="term" value="F:DNA binding"/>
    <property type="evidence" value="ECO:0007669"/>
    <property type="project" value="UniProtKB-UniRule"/>
</dbReference>
<accession>A0A285R7N8</accession>
<dbReference type="SUPFAM" id="SSF46689">
    <property type="entry name" value="Homeodomain-like"/>
    <property type="match status" value="1"/>
</dbReference>
<dbReference type="RefSeq" id="WP_097173731.1">
    <property type="nucleotide sequence ID" value="NZ_OBML01000001.1"/>
</dbReference>
<dbReference type="AlphaFoldDB" id="A0A285R7N8"/>
<proteinExistence type="predicted"/>
<dbReference type="InterPro" id="IPR009057">
    <property type="entry name" value="Homeodomain-like_sf"/>
</dbReference>
<dbReference type="STRING" id="538381.GCA_001696535_01515"/>
<dbReference type="PROSITE" id="PS50977">
    <property type="entry name" value="HTH_TETR_2"/>
    <property type="match status" value="1"/>
</dbReference>
<evidence type="ECO:0000313" key="6">
    <source>
        <dbReference type="Proteomes" id="UP000219331"/>
    </source>
</evidence>
<evidence type="ECO:0000313" key="5">
    <source>
        <dbReference type="EMBL" id="SOB90110.1"/>
    </source>
</evidence>
<organism evidence="5 6">
    <name type="scientific">Stappia indica</name>
    <dbReference type="NCBI Taxonomy" id="538381"/>
    <lineage>
        <taxon>Bacteria</taxon>
        <taxon>Pseudomonadati</taxon>
        <taxon>Pseudomonadota</taxon>
        <taxon>Alphaproteobacteria</taxon>
        <taxon>Hyphomicrobiales</taxon>
        <taxon>Stappiaceae</taxon>
        <taxon>Stappia</taxon>
    </lineage>
</organism>
<keyword evidence="1 2" id="KW-0238">DNA-binding</keyword>
<dbReference type="EMBL" id="OBML01000001">
    <property type="protein sequence ID" value="SOB90110.1"/>
    <property type="molecule type" value="Genomic_DNA"/>
</dbReference>
<dbReference type="InterPro" id="IPR001647">
    <property type="entry name" value="HTH_TetR"/>
</dbReference>
<feature type="domain" description="HTH tetR-type" evidence="4">
    <location>
        <begin position="4"/>
        <end position="64"/>
    </location>
</feature>
<evidence type="ECO:0000256" key="2">
    <source>
        <dbReference type="PROSITE-ProRule" id="PRU00335"/>
    </source>
</evidence>
<evidence type="ECO:0000259" key="4">
    <source>
        <dbReference type="PROSITE" id="PS50977"/>
    </source>
</evidence>
<dbReference type="Proteomes" id="UP000219331">
    <property type="component" value="Unassembled WGS sequence"/>
</dbReference>